<dbReference type="EC" id="2.7.7.70" evidence="16"/>
<dbReference type="InterPro" id="IPR014729">
    <property type="entry name" value="Rossmann-like_a/b/a_fold"/>
</dbReference>
<keyword evidence="5 16" id="KW-0808">Transferase</keyword>
<evidence type="ECO:0000259" key="17">
    <source>
        <dbReference type="Pfam" id="PF00294"/>
    </source>
</evidence>
<keyword evidence="7 16" id="KW-0547">Nucleotide-binding</keyword>
<feature type="binding site" evidence="16">
    <location>
        <begin position="195"/>
        <end position="198"/>
    </location>
    <ligand>
        <name>ATP</name>
        <dbReference type="ChEBI" id="CHEBI:30616"/>
    </ligand>
</feature>
<dbReference type="FunFam" id="3.40.1190.20:FF:000002">
    <property type="entry name" value="Bifunctional protein HldE"/>
    <property type="match status" value="1"/>
</dbReference>
<evidence type="ECO:0000259" key="18">
    <source>
        <dbReference type="Pfam" id="PF01467"/>
    </source>
</evidence>
<dbReference type="HAMAP" id="MF_01603">
    <property type="entry name" value="HldE"/>
    <property type="match status" value="1"/>
</dbReference>
<dbReference type="Gene3D" id="3.40.1190.20">
    <property type="match status" value="1"/>
</dbReference>
<dbReference type="PANTHER" id="PTHR46969">
    <property type="entry name" value="BIFUNCTIONAL PROTEIN HLDE"/>
    <property type="match status" value="1"/>
</dbReference>
<dbReference type="PROSITE" id="PS00583">
    <property type="entry name" value="PFKB_KINASES_1"/>
    <property type="match status" value="1"/>
</dbReference>
<evidence type="ECO:0000313" key="19">
    <source>
        <dbReference type="EMBL" id="AUB83340.1"/>
    </source>
</evidence>
<evidence type="ECO:0000256" key="3">
    <source>
        <dbReference type="ARBA" id="ARBA00004713"/>
    </source>
</evidence>
<dbReference type="NCBIfam" id="NF008454">
    <property type="entry name" value="PRK11316.1"/>
    <property type="match status" value="1"/>
</dbReference>
<dbReference type="KEGG" id="tsy:THSYN_21950"/>
<comment type="pathway">
    <text evidence="16">Nucleotide-sugar biosynthesis; ADP-L-glycero-beta-D-manno-heptose biosynthesis; ADP-L-glycero-beta-D-manno-heptose from D-glycero-beta-D-manno-heptose 7-phosphate: step 1/4.</text>
</comment>
<comment type="subunit">
    <text evidence="4 16">Homodimer.</text>
</comment>
<comment type="function">
    <text evidence="1 16">Catalyzes the phosphorylation of D-glycero-D-manno-heptose 7-phosphate at the C-1 position to selectively form D-glycero-beta-D-manno-heptose-1,7-bisphosphate.</text>
</comment>
<dbReference type="Proteomes" id="UP000232638">
    <property type="component" value="Chromosome"/>
</dbReference>
<evidence type="ECO:0000256" key="2">
    <source>
        <dbReference type="ARBA" id="ARBA00003753"/>
    </source>
</evidence>
<reference evidence="19 20" key="1">
    <citation type="submission" date="2017-03" db="EMBL/GenBank/DDBJ databases">
        <title>Complete genome sequence of Candidatus 'Thiodictyon syntrophicum' sp. nov. strain Cad16T, a photolithoautotroph purple sulfur bacterium isolated from an alpine meromictic lake.</title>
        <authorList>
            <person name="Luedin S.M."/>
            <person name="Pothier J.F."/>
            <person name="Danza F."/>
            <person name="Storelli N."/>
            <person name="Wittwer M."/>
            <person name="Tonolla M."/>
        </authorList>
    </citation>
    <scope>NUCLEOTIDE SEQUENCE [LARGE SCALE GENOMIC DNA]</scope>
    <source>
        <strain evidence="19 20">Cad16T</strain>
    </source>
</reference>
<dbReference type="InterPro" id="IPR004821">
    <property type="entry name" value="Cyt_trans-like"/>
</dbReference>
<dbReference type="Pfam" id="PF00294">
    <property type="entry name" value="PfkB"/>
    <property type="match status" value="1"/>
</dbReference>
<evidence type="ECO:0000256" key="14">
    <source>
        <dbReference type="ARBA" id="ARBA00060955"/>
    </source>
</evidence>
<comment type="similarity">
    <text evidence="14 16">In the N-terminal section; belongs to the carbohydrate kinase PfkB family.</text>
</comment>
<dbReference type="SUPFAM" id="SSF52374">
    <property type="entry name" value="Nucleotidylyl transferase"/>
    <property type="match status" value="1"/>
</dbReference>
<dbReference type="Pfam" id="PF01467">
    <property type="entry name" value="CTP_transf_like"/>
    <property type="match status" value="1"/>
</dbReference>
<keyword evidence="8 16" id="KW-0418">Kinase</keyword>
<dbReference type="UniPathway" id="UPA00356">
    <property type="reaction ID" value="UER00437"/>
</dbReference>
<evidence type="ECO:0000256" key="15">
    <source>
        <dbReference type="ARBA" id="ARBA00061122"/>
    </source>
</evidence>
<evidence type="ECO:0000256" key="1">
    <source>
        <dbReference type="ARBA" id="ARBA00002319"/>
    </source>
</evidence>
<dbReference type="RefSeq" id="WP_100921030.1">
    <property type="nucleotide sequence ID" value="NZ_CP020370.1"/>
</dbReference>
<dbReference type="GO" id="GO:0005524">
    <property type="term" value="F:ATP binding"/>
    <property type="evidence" value="ECO:0007669"/>
    <property type="project" value="UniProtKB-UniRule"/>
</dbReference>
<sequence length="478" mass="50696">MRTTIPPFHQARVLVIGDVMLDRYWTGAATRISPEAPVPVVHVTAVEERPGGAANVALNIKTLGGQVDLLGVVGRDEAGAALEALLRGRGIDCHLQRHPSACTSTKLRILSRHQQLLRADFEGGLSGLDPDELRAEYAQLAPRAAVVVLSDYGKGTLASPRPLIDQARALGKCVIVDPKGTDFSRYQDATLLTPNRAEFEAVAGACENDAELVERGERMRLDLGWQGLLITRGEQGMTLLWAGQPPLHLPTRAREVYDVTGAGDTVVATLALALAAGAPPQQAVRLANAAAGIVVGKLGTAAVTVAELGRALHEPAAGGFGLVSEDELEAGMRQARARGETLVMTNGCFDLLHAGHVTYLEQARALGDRLIVAVNADASVAALKGPGRPVNRLEHRMRVLAALRSVDWVVPFSEETPERLYCRLLPDIIVKGGDYAPADIAGGPCVTANGGRVVVLDFLGGVSTTGLIERMREGRDEP</sequence>
<name>A0A2K8UCM7_9GAMM</name>
<comment type="function">
    <text evidence="2 16">Catalyzes the ADP transfer from ATP to D-glycero-beta-D-manno-heptose 1-phosphate, yielding ADP-D-glycero-beta-D-manno-heptose.</text>
</comment>
<keyword evidence="11 16" id="KW-0119">Carbohydrate metabolism</keyword>
<dbReference type="InterPro" id="IPR002173">
    <property type="entry name" value="Carboh/pur_kinase_PfkB_CS"/>
</dbReference>
<evidence type="ECO:0000256" key="6">
    <source>
        <dbReference type="ARBA" id="ARBA00022695"/>
    </source>
</evidence>
<comment type="catalytic activity">
    <reaction evidence="13 16">
        <text>D-glycero-beta-D-manno-heptose 7-phosphate + ATP = D-glycero-beta-D-manno-heptose 1,7-bisphosphate + ADP + H(+)</text>
        <dbReference type="Rhea" id="RHEA:27473"/>
        <dbReference type="ChEBI" id="CHEBI:15378"/>
        <dbReference type="ChEBI" id="CHEBI:30616"/>
        <dbReference type="ChEBI" id="CHEBI:60204"/>
        <dbReference type="ChEBI" id="CHEBI:60208"/>
        <dbReference type="ChEBI" id="CHEBI:456216"/>
        <dbReference type="EC" id="2.7.1.167"/>
    </reaction>
</comment>
<accession>A0A2K8UCM7</accession>
<dbReference type="InterPro" id="IPR023030">
    <property type="entry name" value="Bifunc_HldE"/>
</dbReference>
<evidence type="ECO:0000256" key="4">
    <source>
        <dbReference type="ARBA" id="ARBA00011738"/>
    </source>
</evidence>
<keyword evidence="10 16" id="KW-0511">Multifunctional enzyme</keyword>
<dbReference type="InterPro" id="IPR029056">
    <property type="entry name" value="Ribokinase-like"/>
</dbReference>
<comment type="pathway">
    <text evidence="16">Nucleotide-sugar biosynthesis; ADP-L-glycero-beta-D-manno-heptose biosynthesis; ADP-L-glycero-beta-D-manno-heptose from D-glycero-beta-D-manno-heptose 7-phosphate: step 3/4.</text>
</comment>
<feature type="domain" description="Carbohydrate kinase PfkB" evidence="17">
    <location>
        <begin position="11"/>
        <end position="302"/>
    </location>
</feature>
<gene>
    <name evidence="16" type="primary">hldE</name>
    <name evidence="19" type="ORF">THSYN_21950</name>
</gene>
<keyword evidence="9 16" id="KW-0067">ATP-binding</keyword>
<evidence type="ECO:0000256" key="10">
    <source>
        <dbReference type="ARBA" id="ARBA00023268"/>
    </source>
</evidence>
<evidence type="ECO:0000256" key="8">
    <source>
        <dbReference type="ARBA" id="ARBA00022777"/>
    </source>
</evidence>
<evidence type="ECO:0000256" key="11">
    <source>
        <dbReference type="ARBA" id="ARBA00023277"/>
    </source>
</evidence>
<feature type="region of interest" description="Ribokinase" evidence="16">
    <location>
        <begin position="1"/>
        <end position="316"/>
    </location>
</feature>
<dbReference type="NCBIfam" id="TIGR00125">
    <property type="entry name" value="cyt_tran_rel"/>
    <property type="match status" value="1"/>
</dbReference>
<feature type="domain" description="Cytidyltransferase-like" evidence="18">
    <location>
        <begin position="344"/>
        <end position="435"/>
    </location>
</feature>
<evidence type="ECO:0000313" key="20">
    <source>
        <dbReference type="Proteomes" id="UP000232638"/>
    </source>
</evidence>
<feature type="active site" evidence="16">
    <location>
        <position position="264"/>
    </location>
</feature>
<comment type="similarity">
    <text evidence="15 16">In the C-terminal section; belongs to the cytidylyltransferase family.</text>
</comment>
<dbReference type="NCBIfam" id="TIGR02199">
    <property type="entry name" value="rfaE_dom_II"/>
    <property type="match status" value="1"/>
</dbReference>
<evidence type="ECO:0000256" key="13">
    <source>
        <dbReference type="ARBA" id="ARBA00052873"/>
    </source>
</evidence>
<dbReference type="GO" id="GO:0016773">
    <property type="term" value="F:phosphotransferase activity, alcohol group as acceptor"/>
    <property type="evidence" value="ECO:0007669"/>
    <property type="project" value="InterPro"/>
</dbReference>
<dbReference type="Gene3D" id="3.40.50.620">
    <property type="entry name" value="HUPs"/>
    <property type="match status" value="1"/>
</dbReference>
<comment type="pathway">
    <text evidence="3">Bacterial outer membrane biogenesis; LPS core biosynthesis.</text>
</comment>
<dbReference type="GO" id="GO:0033785">
    <property type="term" value="F:heptose 7-phosphate kinase activity"/>
    <property type="evidence" value="ECO:0007669"/>
    <property type="project" value="UniProtKB-UniRule"/>
</dbReference>
<dbReference type="OrthoDB" id="9802794at2"/>
<dbReference type="GO" id="GO:0033786">
    <property type="term" value="F:heptose-1-phosphate adenylyltransferase activity"/>
    <property type="evidence" value="ECO:0007669"/>
    <property type="project" value="UniProtKB-UniRule"/>
</dbReference>
<organism evidence="19 20">
    <name type="scientific">Candidatus Thiodictyon syntrophicum</name>
    <dbReference type="NCBI Taxonomy" id="1166950"/>
    <lineage>
        <taxon>Bacteria</taxon>
        <taxon>Pseudomonadati</taxon>
        <taxon>Pseudomonadota</taxon>
        <taxon>Gammaproteobacteria</taxon>
        <taxon>Chromatiales</taxon>
        <taxon>Chromatiaceae</taxon>
        <taxon>Thiodictyon</taxon>
    </lineage>
</organism>
<dbReference type="NCBIfam" id="TIGR02198">
    <property type="entry name" value="rfaE_dom_I"/>
    <property type="match status" value="1"/>
</dbReference>
<dbReference type="FunFam" id="3.40.50.620:FF:000028">
    <property type="entry name" value="Bifunctional protein HldE"/>
    <property type="match status" value="1"/>
</dbReference>
<dbReference type="CDD" id="cd01172">
    <property type="entry name" value="RfaE_like"/>
    <property type="match status" value="1"/>
</dbReference>
<keyword evidence="6 16" id="KW-0548">Nucleotidyltransferase</keyword>
<feature type="region of interest" description="Cytidylyltransferase" evidence="16">
    <location>
        <begin position="344"/>
        <end position="478"/>
    </location>
</feature>
<dbReference type="InterPro" id="IPR011914">
    <property type="entry name" value="RfaE_dom_II"/>
</dbReference>
<evidence type="ECO:0000256" key="16">
    <source>
        <dbReference type="HAMAP-Rule" id="MF_01603"/>
    </source>
</evidence>
<keyword evidence="20" id="KW-1185">Reference proteome</keyword>
<evidence type="ECO:0000256" key="12">
    <source>
        <dbReference type="ARBA" id="ARBA00047428"/>
    </source>
</evidence>
<dbReference type="EMBL" id="CP020370">
    <property type="protein sequence ID" value="AUB83340.1"/>
    <property type="molecule type" value="Genomic_DNA"/>
</dbReference>
<dbReference type="InterPro" id="IPR011611">
    <property type="entry name" value="PfkB_dom"/>
</dbReference>
<dbReference type="SUPFAM" id="SSF53613">
    <property type="entry name" value="Ribokinase-like"/>
    <property type="match status" value="1"/>
</dbReference>
<dbReference type="AlphaFoldDB" id="A0A2K8UCM7"/>
<dbReference type="UniPathway" id="UPA00958"/>
<evidence type="ECO:0000256" key="9">
    <source>
        <dbReference type="ARBA" id="ARBA00022840"/>
    </source>
</evidence>
<dbReference type="GO" id="GO:0097171">
    <property type="term" value="P:ADP-L-glycero-beta-D-manno-heptose biosynthetic process"/>
    <property type="evidence" value="ECO:0007669"/>
    <property type="project" value="UniProtKB-UniPathway"/>
</dbReference>
<evidence type="ECO:0000256" key="7">
    <source>
        <dbReference type="ARBA" id="ARBA00022741"/>
    </source>
</evidence>
<dbReference type="EC" id="2.7.1.167" evidence="16"/>
<dbReference type="InterPro" id="IPR011913">
    <property type="entry name" value="RfaE_dom_I"/>
</dbReference>
<proteinExistence type="inferred from homology"/>
<evidence type="ECO:0000256" key="5">
    <source>
        <dbReference type="ARBA" id="ARBA00022679"/>
    </source>
</evidence>
<dbReference type="GO" id="GO:0005829">
    <property type="term" value="C:cytosol"/>
    <property type="evidence" value="ECO:0007669"/>
    <property type="project" value="TreeGrafter"/>
</dbReference>
<dbReference type="PANTHER" id="PTHR46969:SF1">
    <property type="entry name" value="BIFUNCTIONAL PROTEIN HLDE"/>
    <property type="match status" value="1"/>
</dbReference>
<dbReference type="GO" id="GO:0009244">
    <property type="term" value="P:lipopolysaccharide core region biosynthetic process"/>
    <property type="evidence" value="ECO:0007669"/>
    <property type="project" value="UniProtKB-UniPathway"/>
</dbReference>
<protein>
    <recommendedName>
        <fullName evidence="16">Bifunctional protein HldE</fullName>
    </recommendedName>
    <domain>
        <recommendedName>
            <fullName evidence="16">D-beta-D-heptose 7-phosphate kinase</fullName>
            <ecNumber evidence="16">2.7.1.167</ecNumber>
        </recommendedName>
        <alternativeName>
            <fullName evidence="16">D-beta-D-heptose 7-phosphotransferase</fullName>
        </alternativeName>
        <alternativeName>
            <fullName evidence="16">D-glycero-beta-D-manno-heptose-7-phosphate kinase</fullName>
        </alternativeName>
    </domain>
    <domain>
        <recommendedName>
            <fullName evidence="16">D-beta-D-heptose 1-phosphate adenylyltransferase</fullName>
            <ecNumber evidence="16">2.7.7.70</ecNumber>
        </recommendedName>
        <alternativeName>
            <fullName evidence="16">D-glycero-beta-D-manno-heptose 1-phosphate adenylyltransferase</fullName>
        </alternativeName>
    </domain>
</protein>
<comment type="catalytic activity">
    <reaction evidence="12 16">
        <text>D-glycero-beta-D-manno-heptose 1-phosphate + ATP + H(+) = ADP-D-glycero-beta-D-manno-heptose + diphosphate</text>
        <dbReference type="Rhea" id="RHEA:27465"/>
        <dbReference type="ChEBI" id="CHEBI:15378"/>
        <dbReference type="ChEBI" id="CHEBI:30616"/>
        <dbReference type="ChEBI" id="CHEBI:33019"/>
        <dbReference type="ChEBI" id="CHEBI:59967"/>
        <dbReference type="ChEBI" id="CHEBI:61593"/>
        <dbReference type="EC" id="2.7.7.70"/>
    </reaction>
</comment>